<gene>
    <name evidence="2" type="ORF">RDB_LOCUS76892</name>
</gene>
<dbReference type="InterPro" id="IPR036869">
    <property type="entry name" value="J_dom_sf"/>
</dbReference>
<dbReference type="PROSITE" id="PS50076">
    <property type="entry name" value="DNAJ_2"/>
    <property type="match status" value="1"/>
</dbReference>
<feature type="non-terminal residue" evidence="2">
    <location>
        <position position="1"/>
    </location>
</feature>
<accession>A0A8H3CEW5</accession>
<evidence type="ECO:0000313" key="3">
    <source>
        <dbReference type="Proteomes" id="UP000663850"/>
    </source>
</evidence>
<protein>
    <recommendedName>
        <fullName evidence="1">J domain-containing protein</fullName>
    </recommendedName>
</protein>
<dbReference type="PRINTS" id="PR00625">
    <property type="entry name" value="JDOMAIN"/>
</dbReference>
<dbReference type="Proteomes" id="UP000663850">
    <property type="component" value="Unassembled WGS sequence"/>
</dbReference>
<reference evidence="2" key="1">
    <citation type="submission" date="2021-01" db="EMBL/GenBank/DDBJ databases">
        <authorList>
            <person name="Kaushik A."/>
        </authorList>
    </citation>
    <scope>NUCLEOTIDE SEQUENCE</scope>
    <source>
        <strain evidence="2">Type strain: AG8-Rh-89/</strain>
    </source>
</reference>
<comment type="caution">
    <text evidence="2">The sequence shown here is derived from an EMBL/GenBank/DDBJ whole genome shotgun (WGS) entry which is preliminary data.</text>
</comment>
<dbReference type="CDD" id="cd06257">
    <property type="entry name" value="DnaJ"/>
    <property type="match status" value="1"/>
</dbReference>
<dbReference type="Pfam" id="PF00226">
    <property type="entry name" value="DnaJ"/>
    <property type="match status" value="1"/>
</dbReference>
<evidence type="ECO:0000259" key="1">
    <source>
        <dbReference type="PROSITE" id="PS50076"/>
    </source>
</evidence>
<sequence>GPITGVLTVTPPSLRNSSISSSMSSPFPNYYELLHIAPTATADEIRAAYKKESLRTHPDRLGNATEEEKRAATEQFQVVADAYYVLSDPVRRKEYDILFAQRTSYTTTDPGASESFFSQFANLFTGGSTEAPHRPDAEGVFGDVFEDLLRPEVEKHASWWTYLGAASGAGLGFIMANIPGMIMGGYAGNRLGAIRDAKGKPVAAVFAQLGGSQKAEILKILAIKVLGSI</sequence>
<dbReference type="SUPFAM" id="SSF46565">
    <property type="entry name" value="Chaperone J-domain"/>
    <property type="match status" value="1"/>
</dbReference>
<dbReference type="AlphaFoldDB" id="A0A8H3CEW5"/>
<evidence type="ECO:0000313" key="2">
    <source>
        <dbReference type="EMBL" id="CAE6482886.1"/>
    </source>
</evidence>
<dbReference type="SMART" id="SM00271">
    <property type="entry name" value="DnaJ"/>
    <property type="match status" value="1"/>
</dbReference>
<name>A0A8H3CEW5_9AGAM</name>
<proteinExistence type="predicted"/>
<dbReference type="EMBL" id="CAJMWZ010004009">
    <property type="protein sequence ID" value="CAE6482886.1"/>
    <property type="molecule type" value="Genomic_DNA"/>
</dbReference>
<dbReference type="Gene3D" id="1.10.287.110">
    <property type="entry name" value="DnaJ domain"/>
    <property type="match status" value="1"/>
</dbReference>
<organism evidence="2 3">
    <name type="scientific">Rhizoctonia solani</name>
    <dbReference type="NCBI Taxonomy" id="456999"/>
    <lineage>
        <taxon>Eukaryota</taxon>
        <taxon>Fungi</taxon>
        <taxon>Dikarya</taxon>
        <taxon>Basidiomycota</taxon>
        <taxon>Agaricomycotina</taxon>
        <taxon>Agaricomycetes</taxon>
        <taxon>Cantharellales</taxon>
        <taxon>Ceratobasidiaceae</taxon>
        <taxon>Rhizoctonia</taxon>
    </lineage>
</organism>
<dbReference type="InterPro" id="IPR050817">
    <property type="entry name" value="DjlA_DnaK_co-chaperone"/>
</dbReference>
<feature type="domain" description="J" evidence="1">
    <location>
        <begin position="29"/>
        <end position="99"/>
    </location>
</feature>
<dbReference type="PANTHER" id="PTHR24074">
    <property type="entry name" value="CO-CHAPERONE PROTEIN DJLA"/>
    <property type="match status" value="1"/>
</dbReference>
<dbReference type="InterPro" id="IPR001623">
    <property type="entry name" value="DnaJ_domain"/>
</dbReference>